<dbReference type="GO" id="GO:0005549">
    <property type="term" value="F:odorant binding"/>
    <property type="evidence" value="ECO:0007669"/>
    <property type="project" value="InterPro"/>
</dbReference>
<feature type="transmembrane region" description="Helical" evidence="10">
    <location>
        <begin position="482"/>
        <end position="502"/>
    </location>
</feature>
<feature type="transmembrane region" description="Helical" evidence="10">
    <location>
        <begin position="448"/>
        <end position="470"/>
    </location>
</feature>
<name>A0A8S1E0B1_9INSE</name>
<feature type="transmembrane region" description="Helical" evidence="10">
    <location>
        <begin position="800"/>
        <end position="818"/>
    </location>
</feature>
<dbReference type="PROSITE" id="PS50206">
    <property type="entry name" value="RHODANESE_3"/>
    <property type="match status" value="1"/>
</dbReference>
<dbReference type="PANTHER" id="PTHR21137:SF35">
    <property type="entry name" value="ODORANT RECEPTOR 19A-RELATED"/>
    <property type="match status" value="1"/>
</dbReference>
<dbReference type="GO" id="GO:0004984">
    <property type="term" value="F:olfactory receptor activity"/>
    <property type="evidence" value="ECO:0007669"/>
    <property type="project" value="InterPro"/>
</dbReference>
<feature type="domain" description="Rhodanese" evidence="11">
    <location>
        <begin position="85"/>
        <end position="108"/>
    </location>
</feature>
<evidence type="ECO:0000256" key="5">
    <source>
        <dbReference type="ARBA" id="ARBA00022725"/>
    </source>
</evidence>
<feature type="transmembrane region" description="Helical" evidence="10">
    <location>
        <begin position="55"/>
        <end position="78"/>
    </location>
</feature>
<keyword evidence="3" id="KW-0716">Sensory transduction</keyword>
<keyword evidence="6 10" id="KW-1133">Transmembrane helix</keyword>
<evidence type="ECO:0000256" key="10">
    <source>
        <dbReference type="SAM" id="Phobius"/>
    </source>
</evidence>
<gene>
    <name evidence="12" type="ORF">CLODIP_2_CD02837</name>
</gene>
<feature type="transmembrane region" description="Helical" evidence="10">
    <location>
        <begin position="217"/>
        <end position="236"/>
    </location>
</feature>
<dbReference type="PANTHER" id="PTHR21137">
    <property type="entry name" value="ODORANT RECEPTOR"/>
    <property type="match status" value="1"/>
</dbReference>
<evidence type="ECO:0000313" key="13">
    <source>
        <dbReference type="Proteomes" id="UP000494165"/>
    </source>
</evidence>
<dbReference type="GO" id="GO:0007165">
    <property type="term" value="P:signal transduction"/>
    <property type="evidence" value="ECO:0007669"/>
    <property type="project" value="UniProtKB-KW"/>
</dbReference>
<evidence type="ECO:0000256" key="8">
    <source>
        <dbReference type="ARBA" id="ARBA00023170"/>
    </source>
</evidence>
<feature type="transmembrane region" description="Helical" evidence="10">
    <location>
        <begin position="90"/>
        <end position="108"/>
    </location>
</feature>
<evidence type="ECO:0000256" key="2">
    <source>
        <dbReference type="ARBA" id="ARBA00022475"/>
    </source>
</evidence>
<keyword evidence="2" id="KW-1003">Cell membrane</keyword>
<keyword evidence="8" id="KW-0675">Receptor</keyword>
<dbReference type="GO" id="GO:0005886">
    <property type="term" value="C:plasma membrane"/>
    <property type="evidence" value="ECO:0007669"/>
    <property type="project" value="UniProtKB-SubCell"/>
</dbReference>
<feature type="transmembrane region" description="Helical" evidence="10">
    <location>
        <begin position="695"/>
        <end position="717"/>
    </location>
</feature>
<evidence type="ECO:0000256" key="3">
    <source>
        <dbReference type="ARBA" id="ARBA00022606"/>
    </source>
</evidence>
<keyword evidence="7 10" id="KW-0472">Membrane</keyword>
<evidence type="ECO:0000256" key="9">
    <source>
        <dbReference type="ARBA" id="ARBA00023224"/>
    </source>
</evidence>
<accession>A0A8S1E0B1</accession>
<feature type="transmembrane region" description="Helical" evidence="10">
    <location>
        <begin position="327"/>
        <end position="347"/>
    </location>
</feature>
<proteinExistence type="predicted"/>
<keyword evidence="5" id="KW-0552">Olfaction</keyword>
<feature type="transmembrane region" description="Helical" evidence="10">
    <location>
        <begin position="145"/>
        <end position="168"/>
    </location>
</feature>
<dbReference type="OrthoDB" id="8189294at2759"/>
<comment type="subcellular location">
    <subcellularLocation>
        <location evidence="1">Cell membrane</location>
        <topology evidence="1">Multi-pass membrane protein</topology>
    </subcellularLocation>
</comment>
<sequence length="821" mass="93139">MEENDHFVQDGTKSTCMENMESTFGSKLLFLMHVACGQHLNLPTPRWKLNPALKIIIGLFGGLIYVGVAFFVAISGYILGQNLHDFENAVLLTGGFFGFLQCFLRIVYTTVRKKKIEEIAEKVHRALNRHALGTGSEDFNKRLSWITTALLIIWSSSFAFAVFSMVTINLSGVNRVLHDFLANETDLDHTMRVEMRLSYKATVATTKLMQHLGLRPSVLTVKCVMGALFFSCYWAIGRLVVSDVLFYSWYSVIVYQYQQLIVCLPEAIADGGKKLKYWAHYHGNLNELLREINTFTAPVILVSVVFTGIKICICSFVIFKLHNNMSVLPFVAFGLASLQQVFIYCVLGQALQSKIENLNAKAYKCSWLEGKGGMQGAAFMICLVGNERSGCKLPGTPFFPMSLQFFVSMRKTVNSSFGYKLLSVLMVFCGQHLSIPPMDRKFGMCSRVLFNLHALIIGLVTVYCVVSSYLGFSAYLHKNFGFAVYIAAGFLGCFECLFRIVYTSIRKKKIEFVAARVHIALYHHNLGTDPQPFVTKMSRIISGLIFFLFGLFFCTTVFMYFENYWRLADLMEHAATNKTQIELMVSERGEFSIELLEAWMFVVQTMPFLPSPMQIKIVSALIFFFCYFAIGRVMLSDMLFYSWYSIIVHQYRQLRDTLGKVLHEDAEKEKLEDWVKYHHTLNELLKEVNSLTAPVIIAAVVFTGIQVSIFSFSIIKLSDQMNVISYTIFGIMSMKQLVIYCILGQKIKDVVRDLKAEAYKCPWVDNVEMKKHAALMVTAASNKDECNLPGAPFFSLSLEFLASMTSGVFTYFMVLIQLNKN</sequence>
<feature type="transmembrane region" description="Helical" evidence="10">
    <location>
        <begin position="615"/>
        <end position="635"/>
    </location>
</feature>
<feature type="transmembrane region" description="Helical" evidence="10">
    <location>
        <begin position="540"/>
        <end position="561"/>
    </location>
</feature>
<evidence type="ECO:0000256" key="4">
    <source>
        <dbReference type="ARBA" id="ARBA00022692"/>
    </source>
</evidence>
<dbReference type="Pfam" id="PF02949">
    <property type="entry name" value="7tm_6"/>
    <property type="match status" value="2"/>
</dbReference>
<dbReference type="InterPro" id="IPR001763">
    <property type="entry name" value="Rhodanese-like_dom"/>
</dbReference>
<keyword evidence="13" id="KW-1185">Reference proteome</keyword>
<protein>
    <recommendedName>
        <fullName evidence="11">Rhodanese domain-containing protein</fullName>
    </recommendedName>
</protein>
<dbReference type="AlphaFoldDB" id="A0A8S1E0B1"/>
<keyword evidence="9" id="KW-0807">Transducer</keyword>
<dbReference type="Proteomes" id="UP000494165">
    <property type="component" value="Unassembled WGS sequence"/>
</dbReference>
<dbReference type="InterPro" id="IPR004117">
    <property type="entry name" value="7tm6_olfct_rcpt"/>
</dbReference>
<reference evidence="12 13" key="1">
    <citation type="submission" date="2020-04" db="EMBL/GenBank/DDBJ databases">
        <authorList>
            <person name="Alioto T."/>
            <person name="Alioto T."/>
            <person name="Gomez Garrido J."/>
        </authorList>
    </citation>
    <scope>NUCLEOTIDE SEQUENCE [LARGE SCALE GENOMIC DNA]</scope>
</reference>
<evidence type="ECO:0000259" key="11">
    <source>
        <dbReference type="PROSITE" id="PS50206"/>
    </source>
</evidence>
<keyword evidence="4 10" id="KW-0812">Transmembrane</keyword>
<evidence type="ECO:0000256" key="1">
    <source>
        <dbReference type="ARBA" id="ARBA00004651"/>
    </source>
</evidence>
<dbReference type="EMBL" id="CADEPI010000465">
    <property type="protein sequence ID" value="CAB3386255.1"/>
    <property type="molecule type" value="Genomic_DNA"/>
</dbReference>
<organism evidence="12 13">
    <name type="scientific">Cloeon dipterum</name>
    <dbReference type="NCBI Taxonomy" id="197152"/>
    <lineage>
        <taxon>Eukaryota</taxon>
        <taxon>Metazoa</taxon>
        <taxon>Ecdysozoa</taxon>
        <taxon>Arthropoda</taxon>
        <taxon>Hexapoda</taxon>
        <taxon>Insecta</taxon>
        <taxon>Pterygota</taxon>
        <taxon>Palaeoptera</taxon>
        <taxon>Ephemeroptera</taxon>
        <taxon>Pisciforma</taxon>
        <taxon>Baetidae</taxon>
        <taxon>Cloeon</taxon>
    </lineage>
</organism>
<comment type="caution">
    <text evidence="12">The sequence shown here is derived from an EMBL/GenBank/DDBJ whole genome shotgun (WGS) entry which is preliminary data.</text>
</comment>
<evidence type="ECO:0000256" key="7">
    <source>
        <dbReference type="ARBA" id="ARBA00023136"/>
    </source>
</evidence>
<evidence type="ECO:0000256" key="6">
    <source>
        <dbReference type="ARBA" id="ARBA00022989"/>
    </source>
</evidence>
<evidence type="ECO:0000313" key="12">
    <source>
        <dbReference type="EMBL" id="CAB3386255.1"/>
    </source>
</evidence>
<feature type="transmembrane region" description="Helical" evidence="10">
    <location>
        <begin position="723"/>
        <end position="743"/>
    </location>
</feature>
<feature type="transmembrane region" description="Helical" evidence="10">
    <location>
        <begin position="299"/>
        <end position="321"/>
    </location>
</feature>